<protein>
    <submittedName>
        <fullName evidence="2">Putative myosin light chain kinase</fullName>
    </submittedName>
</protein>
<keyword evidence="2" id="KW-0418">Kinase</keyword>
<dbReference type="Proteomes" id="UP000295083">
    <property type="component" value="Unassembled WGS sequence"/>
</dbReference>
<dbReference type="GO" id="GO:0004674">
    <property type="term" value="F:protein serine/threonine kinase activity"/>
    <property type="evidence" value="ECO:0007669"/>
    <property type="project" value="TreeGrafter"/>
</dbReference>
<dbReference type="AlphaFoldDB" id="A0A4R8QU74"/>
<dbReference type="Gene3D" id="3.30.200.20">
    <property type="entry name" value="Phosphorylase Kinase, domain 1"/>
    <property type="match status" value="1"/>
</dbReference>
<dbReference type="PANTHER" id="PTHR24359:SF1">
    <property type="entry name" value="INHIBITOR OF NUCLEAR FACTOR KAPPA-B KINASE EPSILON SUBUNIT HOMOLOG 1-RELATED"/>
    <property type="match status" value="1"/>
</dbReference>
<dbReference type="InterPro" id="IPR000719">
    <property type="entry name" value="Prot_kinase_dom"/>
</dbReference>
<sequence>MVRNASLQDLNDFRNRFVPQGELKQLLDHEKIRELLLVLLDPQLHDEIDGFARIVSPSARHHCRCGNTLCTGMRILFVALVALSKEELLVHLCASAIMCDSAWPLEKTADEPDLEEPLLRMWRAFTDHEKEVFTQVQWQMRSPHLKRTSQTEISQSFDDEVSLPWVHLDNDKRSSDGTIQVSFVRKIKIHGSHHELESQGTSFALKVLEKRKLPHYTSKWFKREIKANQKASHPHITPLLAAFTHRSDFFLVLPWASGGNLQEMWEAYAPFGNAKLPGKKPSWLSAEWMAEQCFLIADAMATIHGHPSYMGGQCSAKQVHADIKPENILCFGSWDGEGPFSLKIADFGHSIPYNEHEPSTGIKGEPKTYRPPDDCKAAGLEWDIWTLACLYIDFITWAVLGSTGIDRFGEDRLAEITDANELDMEEDVFFRVQPIKPKWWRLTQKPQRVSVRVKDSVNSHLSYLRSHESCTQYLSSFLDYIETNMLLINMNQRATSAQVLERLYQLLLEVKGQEMRASSVV</sequence>
<feature type="domain" description="Protein kinase" evidence="1">
    <location>
        <begin position="168"/>
        <end position="507"/>
    </location>
</feature>
<dbReference type="PROSITE" id="PS50011">
    <property type="entry name" value="PROTEIN_KINASE_DOM"/>
    <property type="match status" value="1"/>
</dbReference>
<comment type="caution">
    <text evidence="2">The sequence shown here is derived from an EMBL/GenBank/DDBJ whole genome shotgun (WGS) entry which is preliminary data.</text>
</comment>
<dbReference type="GO" id="GO:0005524">
    <property type="term" value="F:ATP binding"/>
    <property type="evidence" value="ECO:0007669"/>
    <property type="project" value="InterPro"/>
</dbReference>
<dbReference type="PANTHER" id="PTHR24359">
    <property type="entry name" value="SERINE/THREONINE-PROTEIN KINASE SBK1"/>
    <property type="match status" value="1"/>
</dbReference>
<dbReference type="CDD" id="cd00180">
    <property type="entry name" value="PKc"/>
    <property type="match status" value="1"/>
</dbReference>
<keyword evidence="2" id="KW-0808">Transferase</keyword>
<organism evidence="2 3">
    <name type="scientific">Colletotrichum spinosum</name>
    <dbReference type="NCBI Taxonomy" id="1347390"/>
    <lineage>
        <taxon>Eukaryota</taxon>
        <taxon>Fungi</taxon>
        <taxon>Dikarya</taxon>
        <taxon>Ascomycota</taxon>
        <taxon>Pezizomycotina</taxon>
        <taxon>Sordariomycetes</taxon>
        <taxon>Hypocreomycetidae</taxon>
        <taxon>Glomerellales</taxon>
        <taxon>Glomerellaceae</taxon>
        <taxon>Colletotrichum</taxon>
        <taxon>Colletotrichum orbiculare species complex</taxon>
    </lineage>
</organism>
<dbReference type="Pfam" id="PF00069">
    <property type="entry name" value="Pkinase"/>
    <property type="match status" value="1"/>
</dbReference>
<keyword evidence="3" id="KW-1185">Reference proteome</keyword>
<evidence type="ECO:0000313" key="3">
    <source>
        <dbReference type="Proteomes" id="UP000295083"/>
    </source>
</evidence>
<dbReference type="InterPro" id="IPR011009">
    <property type="entry name" value="Kinase-like_dom_sf"/>
</dbReference>
<dbReference type="Gene3D" id="1.10.510.10">
    <property type="entry name" value="Transferase(Phosphotransferase) domain 1"/>
    <property type="match status" value="1"/>
</dbReference>
<dbReference type="EMBL" id="QAPG01000019">
    <property type="protein sequence ID" value="TDZ38103.1"/>
    <property type="molecule type" value="Genomic_DNA"/>
</dbReference>
<proteinExistence type="predicted"/>
<reference evidence="2 3" key="1">
    <citation type="submission" date="2018-11" db="EMBL/GenBank/DDBJ databases">
        <title>Genome sequence and assembly of Colletotrichum spinosum.</title>
        <authorList>
            <person name="Gan P."/>
            <person name="Shirasu K."/>
        </authorList>
    </citation>
    <scope>NUCLEOTIDE SEQUENCE [LARGE SCALE GENOMIC DNA]</scope>
    <source>
        <strain evidence="2 3">CBS 515.97</strain>
    </source>
</reference>
<evidence type="ECO:0000259" key="1">
    <source>
        <dbReference type="PROSITE" id="PS50011"/>
    </source>
</evidence>
<dbReference type="SMART" id="SM00220">
    <property type="entry name" value="S_TKc"/>
    <property type="match status" value="1"/>
</dbReference>
<name>A0A4R8QU74_9PEZI</name>
<accession>A0A4R8QU74</accession>
<dbReference type="SUPFAM" id="SSF56112">
    <property type="entry name" value="Protein kinase-like (PK-like)"/>
    <property type="match status" value="1"/>
</dbReference>
<evidence type="ECO:0000313" key="2">
    <source>
        <dbReference type="EMBL" id="TDZ38103.1"/>
    </source>
</evidence>
<gene>
    <name evidence="2" type="ORF">C8035_v007762</name>
</gene>